<dbReference type="EMBL" id="LR792683">
    <property type="protein sequence ID" value="CAB3390118.1"/>
    <property type="molecule type" value="Genomic_DNA"/>
</dbReference>
<dbReference type="PANTHER" id="PTHR22550">
    <property type="entry name" value="SPORE GERMINATION PROTEIN"/>
    <property type="match status" value="1"/>
</dbReference>
<accession>A0A6F9E0V6</accession>
<dbReference type="Pfam" id="PF03323">
    <property type="entry name" value="GerA"/>
    <property type="match status" value="1"/>
</dbReference>
<comment type="similarity">
    <text evidence="1">Belongs to the GerABKA family.</text>
</comment>
<feature type="transmembrane region" description="Helical" evidence="4">
    <location>
        <begin position="397"/>
        <end position="418"/>
    </location>
</feature>
<name>A0A6F9E0V6_9BACL</name>
<dbReference type="Proteomes" id="UP000502196">
    <property type="component" value="Chromosome"/>
</dbReference>
<organism evidence="5 6">
    <name type="scientific">Kyrpidia spormannii</name>
    <dbReference type="NCBI Taxonomy" id="2055160"/>
    <lineage>
        <taxon>Bacteria</taxon>
        <taxon>Bacillati</taxon>
        <taxon>Bacillota</taxon>
        <taxon>Bacilli</taxon>
        <taxon>Bacillales</taxon>
        <taxon>Alicyclobacillaceae</taxon>
        <taxon>Kyrpidia</taxon>
    </lineage>
</organism>
<feature type="compositionally biased region" description="Basic residues" evidence="3">
    <location>
        <begin position="1"/>
        <end position="11"/>
    </location>
</feature>
<protein>
    <submittedName>
        <fullName evidence="5">Uncharacterized membrane protein YfkQ</fullName>
    </submittedName>
</protein>
<feature type="transmembrane region" description="Helical" evidence="4">
    <location>
        <begin position="311"/>
        <end position="329"/>
    </location>
</feature>
<feature type="region of interest" description="Disordered" evidence="3">
    <location>
        <begin position="494"/>
        <end position="522"/>
    </location>
</feature>
<keyword evidence="2 4" id="KW-0472">Membrane</keyword>
<dbReference type="InterPro" id="IPR004995">
    <property type="entry name" value="Spore_Ger"/>
</dbReference>
<feature type="region of interest" description="Disordered" evidence="3">
    <location>
        <begin position="1"/>
        <end position="24"/>
    </location>
</feature>
<evidence type="ECO:0000256" key="3">
    <source>
        <dbReference type="SAM" id="MobiDB-lite"/>
    </source>
</evidence>
<dbReference type="GO" id="GO:0009847">
    <property type="term" value="P:spore germination"/>
    <property type="evidence" value="ECO:0007669"/>
    <property type="project" value="InterPro"/>
</dbReference>
<evidence type="ECO:0000256" key="1">
    <source>
        <dbReference type="ARBA" id="ARBA00005278"/>
    </source>
</evidence>
<evidence type="ECO:0000313" key="5">
    <source>
        <dbReference type="EMBL" id="CAB3390118.1"/>
    </source>
</evidence>
<gene>
    <name evidence="5" type="primary">yfkQ</name>
    <name evidence="5" type="ORF">COOX1_0248</name>
</gene>
<reference evidence="5 6" key="1">
    <citation type="submission" date="2020-04" db="EMBL/GenBank/DDBJ databases">
        <authorList>
            <person name="Hogendoorn C."/>
        </authorList>
    </citation>
    <scope>NUCLEOTIDE SEQUENCE [LARGE SCALE GENOMIC DNA]</scope>
    <source>
        <strain evidence="5">COOX1</strain>
    </source>
</reference>
<dbReference type="PIRSF" id="PIRSF005690">
    <property type="entry name" value="GerBA"/>
    <property type="match status" value="1"/>
</dbReference>
<dbReference type="InterPro" id="IPR050768">
    <property type="entry name" value="UPF0353/GerABKA_families"/>
</dbReference>
<dbReference type="GO" id="GO:0016020">
    <property type="term" value="C:membrane"/>
    <property type="evidence" value="ECO:0007669"/>
    <property type="project" value="InterPro"/>
</dbReference>
<evidence type="ECO:0000256" key="2">
    <source>
        <dbReference type="ARBA" id="ARBA00023136"/>
    </source>
</evidence>
<dbReference type="PANTHER" id="PTHR22550:SF5">
    <property type="entry name" value="LEUCINE ZIPPER PROTEIN 4"/>
    <property type="match status" value="1"/>
</dbReference>
<sequence>MRRKRARRDKKGRKEPIEWSSPEVPQGYNELSKSIDEMYGRLAEVWGHCDDVRFRWVQVAGRRAFIVWIYTLIGKELAQEGLLEPLTTLDRPGASFDDLERALRTVSLKTVTTLEEINAAVGNGQAVLCVDGFDRALAMDLTDFQGRAVEKATLEAVVRGPQEAFTENLEKNLGLVRRRLKSPRVKVEYMTLGRVSQTTVALVYIQGIVKPGFVEECRERLQRIDVDSILDSEYIEELIDDAPLSPFPTIEYTERPDRLAAEALQGRVGIIVDGSPNALLVPAIFVNFLQSPEDYFERYTMAAAVRLLRHLFFWMALLLPATYVALLSYHQEMIPTTLLMTLMSTHEQIPFPSVVEALIMEITFEALREAGLRLPKAVGQSVSIVGALVIGEATVNAGIVTPAMVIIVALTGIASFTIPSYNIAITLRILRFPVLILAGVLGLYGIIIAVLILWTHLVSLRSFGVPYLSPIAPFMWPDIKDVFTRPPWWQMRQRPKTMEPVDSTRSADIPKPLPGRTERDPL</sequence>
<dbReference type="AlphaFoldDB" id="A0A6F9E0V6"/>
<proteinExistence type="inferred from homology"/>
<feature type="transmembrane region" description="Helical" evidence="4">
    <location>
        <begin position="430"/>
        <end position="454"/>
    </location>
</feature>
<evidence type="ECO:0000313" key="6">
    <source>
        <dbReference type="Proteomes" id="UP000502196"/>
    </source>
</evidence>
<keyword evidence="4" id="KW-1133">Transmembrane helix</keyword>
<evidence type="ECO:0000256" key="4">
    <source>
        <dbReference type="SAM" id="Phobius"/>
    </source>
</evidence>
<dbReference type="CDD" id="cd18120">
    <property type="entry name" value="ATP-synt_Vo_Ao_c"/>
    <property type="match status" value="1"/>
</dbReference>
<keyword evidence="4" id="KW-0812">Transmembrane</keyword>